<dbReference type="RefSeq" id="WP_133700524.1">
    <property type="nucleotide sequence ID" value="NZ_SNXS01000002.1"/>
</dbReference>
<proteinExistence type="predicted"/>
<name>A0A4R6QQD6_9BURK</name>
<keyword evidence="2" id="KW-1185">Reference proteome</keyword>
<protein>
    <submittedName>
        <fullName evidence="1">Uncharacterized protein</fullName>
    </submittedName>
</protein>
<accession>A0A4R6QQD6</accession>
<organism evidence="1 2">
    <name type="scientific">Roseateles toxinivorans</name>
    <dbReference type="NCBI Taxonomy" id="270368"/>
    <lineage>
        <taxon>Bacteria</taxon>
        <taxon>Pseudomonadati</taxon>
        <taxon>Pseudomonadota</taxon>
        <taxon>Betaproteobacteria</taxon>
        <taxon>Burkholderiales</taxon>
        <taxon>Sphaerotilaceae</taxon>
        <taxon>Roseateles</taxon>
    </lineage>
</organism>
<dbReference type="Proteomes" id="UP000295361">
    <property type="component" value="Unassembled WGS sequence"/>
</dbReference>
<comment type="caution">
    <text evidence="1">The sequence shown here is derived from an EMBL/GenBank/DDBJ whole genome shotgun (WGS) entry which is preliminary data.</text>
</comment>
<evidence type="ECO:0000313" key="1">
    <source>
        <dbReference type="EMBL" id="TDP73120.1"/>
    </source>
</evidence>
<evidence type="ECO:0000313" key="2">
    <source>
        <dbReference type="Proteomes" id="UP000295361"/>
    </source>
</evidence>
<dbReference type="InParanoid" id="A0A4R6QQD6"/>
<sequence>MFATRPAFKNPLQLDPQRTLWKTVELIAQWPWFIATVIIDEESGARQSFILSTDKDVGAFLKEPPAPGQFIGLSIVSPPNQSPTRQWHTNSVISIERPTNPEMAHAMPLTFLCQDGTRYGGFPLEVAELGVNDVAEVLRFSREEKSL</sequence>
<dbReference type="AlphaFoldDB" id="A0A4R6QQD6"/>
<dbReference type="EMBL" id="SNXS01000002">
    <property type="protein sequence ID" value="TDP73120.1"/>
    <property type="molecule type" value="Genomic_DNA"/>
</dbReference>
<gene>
    <name evidence="1" type="ORF">DES47_102866</name>
</gene>
<reference evidence="1 2" key="1">
    <citation type="submission" date="2019-03" db="EMBL/GenBank/DDBJ databases">
        <title>Genomic Encyclopedia of Type Strains, Phase IV (KMG-IV): sequencing the most valuable type-strain genomes for metagenomic binning, comparative biology and taxonomic classification.</title>
        <authorList>
            <person name="Goeker M."/>
        </authorList>
    </citation>
    <scope>NUCLEOTIDE SEQUENCE [LARGE SCALE GENOMIC DNA]</scope>
    <source>
        <strain evidence="1 2">DSM 16998</strain>
    </source>
</reference>
<dbReference type="OrthoDB" id="8898583at2"/>